<dbReference type="SUPFAM" id="SSF57850">
    <property type="entry name" value="RING/U-box"/>
    <property type="match status" value="1"/>
</dbReference>
<keyword evidence="5" id="KW-1185">Reference proteome</keyword>
<feature type="compositionally biased region" description="Basic and acidic residues" evidence="2">
    <location>
        <begin position="218"/>
        <end position="252"/>
    </location>
</feature>
<dbReference type="Pfam" id="PF13639">
    <property type="entry name" value="zf-RING_2"/>
    <property type="match status" value="1"/>
</dbReference>
<accession>A0A6A5YVR4</accession>
<dbReference type="SMART" id="SM00184">
    <property type="entry name" value="RING"/>
    <property type="match status" value="1"/>
</dbReference>
<feature type="compositionally biased region" description="Basic and acidic residues" evidence="2">
    <location>
        <begin position="116"/>
        <end position="132"/>
    </location>
</feature>
<evidence type="ECO:0000256" key="2">
    <source>
        <dbReference type="SAM" id="MobiDB-lite"/>
    </source>
</evidence>
<feature type="domain" description="RING-type" evidence="3">
    <location>
        <begin position="270"/>
        <end position="315"/>
    </location>
</feature>
<dbReference type="OrthoDB" id="3693478at2759"/>
<dbReference type="InterPro" id="IPR001841">
    <property type="entry name" value="Znf_RING"/>
</dbReference>
<evidence type="ECO:0000259" key="3">
    <source>
        <dbReference type="PROSITE" id="PS50089"/>
    </source>
</evidence>
<dbReference type="InterPro" id="IPR039903">
    <property type="entry name" value="Zswim2"/>
</dbReference>
<dbReference type="Proteomes" id="UP000799770">
    <property type="component" value="Unassembled WGS sequence"/>
</dbReference>
<feature type="region of interest" description="Disordered" evidence="2">
    <location>
        <begin position="212"/>
        <end position="261"/>
    </location>
</feature>
<dbReference type="PANTHER" id="PTHR21540:SF0">
    <property type="entry name" value="PHD FAMILY PROTEIN"/>
    <property type="match status" value="1"/>
</dbReference>
<dbReference type="Gene3D" id="3.30.40.10">
    <property type="entry name" value="Zinc/RING finger domain, C3HC4 (zinc finger)"/>
    <property type="match status" value="1"/>
</dbReference>
<evidence type="ECO:0000313" key="4">
    <source>
        <dbReference type="EMBL" id="KAF2110963.1"/>
    </source>
</evidence>
<organism evidence="4 5">
    <name type="scientific">Lophiotrema nucula</name>
    <dbReference type="NCBI Taxonomy" id="690887"/>
    <lineage>
        <taxon>Eukaryota</taxon>
        <taxon>Fungi</taxon>
        <taxon>Dikarya</taxon>
        <taxon>Ascomycota</taxon>
        <taxon>Pezizomycotina</taxon>
        <taxon>Dothideomycetes</taxon>
        <taxon>Pleosporomycetidae</taxon>
        <taxon>Pleosporales</taxon>
        <taxon>Lophiotremataceae</taxon>
        <taxon>Lophiotrema</taxon>
    </lineage>
</organism>
<dbReference type="AlphaFoldDB" id="A0A6A5YVR4"/>
<gene>
    <name evidence="4" type="ORF">BDV96DRAFT_603560</name>
</gene>
<protein>
    <recommendedName>
        <fullName evidence="3">RING-type domain-containing protein</fullName>
    </recommendedName>
</protein>
<keyword evidence="1" id="KW-0479">Metal-binding</keyword>
<feature type="compositionally biased region" description="Basic and acidic residues" evidence="2">
    <location>
        <begin position="174"/>
        <end position="197"/>
    </location>
</feature>
<dbReference type="GO" id="GO:0061630">
    <property type="term" value="F:ubiquitin protein ligase activity"/>
    <property type="evidence" value="ECO:0007669"/>
    <property type="project" value="InterPro"/>
</dbReference>
<keyword evidence="1" id="KW-0863">Zinc-finger</keyword>
<dbReference type="PANTHER" id="PTHR21540">
    <property type="entry name" value="RING FINGER AND SWIM DOMAIN-CONTAINING PROTEIN 2"/>
    <property type="match status" value="1"/>
</dbReference>
<dbReference type="EMBL" id="ML977336">
    <property type="protein sequence ID" value="KAF2110963.1"/>
    <property type="molecule type" value="Genomic_DNA"/>
</dbReference>
<evidence type="ECO:0000256" key="1">
    <source>
        <dbReference type="PROSITE-ProRule" id="PRU00175"/>
    </source>
</evidence>
<reference evidence="4" key="1">
    <citation type="journal article" date="2020" name="Stud. Mycol.">
        <title>101 Dothideomycetes genomes: a test case for predicting lifestyles and emergence of pathogens.</title>
        <authorList>
            <person name="Haridas S."/>
            <person name="Albert R."/>
            <person name="Binder M."/>
            <person name="Bloem J."/>
            <person name="Labutti K."/>
            <person name="Salamov A."/>
            <person name="Andreopoulos B."/>
            <person name="Baker S."/>
            <person name="Barry K."/>
            <person name="Bills G."/>
            <person name="Bluhm B."/>
            <person name="Cannon C."/>
            <person name="Castanera R."/>
            <person name="Culley D."/>
            <person name="Daum C."/>
            <person name="Ezra D."/>
            <person name="Gonzalez J."/>
            <person name="Henrissat B."/>
            <person name="Kuo A."/>
            <person name="Liang C."/>
            <person name="Lipzen A."/>
            <person name="Lutzoni F."/>
            <person name="Magnuson J."/>
            <person name="Mondo S."/>
            <person name="Nolan M."/>
            <person name="Ohm R."/>
            <person name="Pangilinan J."/>
            <person name="Park H.-J."/>
            <person name="Ramirez L."/>
            <person name="Alfaro M."/>
            <person name="Sun H."/>
            <person name="Tritt A."/>
            <person name="Yoshinaga Y."/>
            <person name="Zwiers L.-H."/>
            <person name="Turgeon B."/>
            <person name="Goodwin S."/>
            <person name="Spatafora J."/>
            <person name="Crous P."/>
            <person name="Grigoriev I."/>
        </authorList>
    </citation>
    <scope>NUCLEOTIDE SEQUENCE</scope>
    <source>
        <strain evidence="4">CBS 627.86</strain>
    </source>
</reference>
<sequence length="321" mass="38360">MSNRARQVWDPVEVLGLRKPELNQCYAKKKLNEIHCFRLLSMEKRGNRECSIQRIAAMDSSNMSRKEKIHHLRAIAESSTCASHRYGICSTHSNENQVRALVTKWMDKLDAYSDRTHVNAPDAEGKPNDAVRRPIRRNPSRPGRPYQSLLQQSHEEEQIPKAPEQRSRKRRRDQHFIRRINREEADKLQRENEEREEYQRRMRERRIEHETAAAQRAQELEAQREQHRQRQREAQQLRREQDRRQREQHRENQQVPAQPDVQRKPIEGDCSICWEDMDANDLNTLDWCSKDCGNSFHRACLNRWLAVNSNCPFCRQPLFRD</sequence>
<evidence type="ECO:0000313" key="5">
    <source>
        <dbReference type="Proteomes" id="UP000799770"/>
    </source>
</evidence>
<dbReference type="GO" id="GO:0008270">
    <property type="term" value="F:zinc ion binding"/>
    <property type="evidence" value="ECO:0007669"/>
    <property type="project" value="UniProtKB-KW"/>
</dbReference>
<keyword evidence="1" id="KW-0862">Zinc</keyword>
<dbReference type="SMART" id="SM01197">
    <property type="entry name" value="FANCL_C"/>
    <property type="match status" value="1"/>
</dbReference>
<dbReference type="InterPro" id="IPR013083">
    <property type="entry name" value="Znf_RING/FYVE/PHD"/>
</dbReference>
<dbReference type="PROSITE" id="PS50089">
    <property type="entry name" value="ZF_RING_2"/>
    <property type="match status" value="1"/>
</dbReference>
<name>A0A6A5YVR4_9PLEO</name>
<proteinExistence type="predicted"/>
<feature type="compositionally biased region" description="Basic and acidic residues" evidence="2">
    <location>
        <begin position="153"/>
        <end position="166"/>
    </location>
</feature>
<feature type="region of interest" description="Disordered" evidence="2">
    <location>
        <begin position="116"/>
        <end position="197"/>
    </location>
</feature>